<sequence>MVEEKESTSTTPLSQTSNNNNNSNNVNGGGDTQGEDPIKSPPNSPASSTRKACYVVLQSWVSKKFMTGCVVLFPVAVTFFITWWFIQFVDGFFSPIYARLGINIFGLGFITSLIFVFFVGIFVSSWMGATVIWIGEWFIKRMPFVKHIYSASKQISSAISPDQNTMAFKEVAIIRHPRVGEYAFGFITSSVVLQRDNGDEELCSVYVPTNHLYIGDIFLVSSEEIIRPNLSIREGIEIIVSGGMTMPQLISPQERIPRQNNRIPLNRIVIVV</sequence>
<dbReference type="GO" id="GO:0005794">
    <property type="term" value="C:Golgi apparatus"/>
    <property type="evidence" value="ECO:0007669"/>
    <property type="project" value="TreeGrafter"/>
</dbReference>
<dbReference type="AlphaFoldDB" id="A0A7J6VMQ6"/>
<keyword evidence="2" id="KW-1133">Transmembrane helix</keyword>
<dbReference type="PANTHER" id="PTHR31876:SF26">
    <property type="entry name" value="PROTEIN LIKE COV 2"/>
    <property type="match status" value="1"/>
</dbReference>
<evidence type="ECO:0000256" key="1">
    <source>
        <dbReference type="SAM" id="MobiDB-lite"/>
    </source>
</evidence>
<evidence type="ECO:0000313" key="3">
    <source>
        <dbReference type="EMBL" id="KAF5186051.1"/>
    </source>
</evidence>
<feature type="transmembrane region" description="Helical" evidence="2">
    <location>
        <begin position="106"/>
        <end position="134"/>
    </location>
</feature>
<dbReference type="Proteomes" id="UP000554482">
    <property type="component" value="Unassembled WGS sequence"/>
</dbReference>
<feature type="compositionally biased region" description="Low complexity" evidence="1">
    <location>
        <begin position="8"/>
        <end position="26"/>
    </location>
</feature>
<comment type="caution">
    <text evidence="3">The sequence shown here is derived from an EMBL/GenBank/DDBJ whole genome shotgun (WGS) entry which is preliminary data.</text>
</comment>
<dbReference type="Pfam" id="PF04367">
    <property type="entry name" value="DUF502"/>
    <property type="match status" value="1"/>
</dbReference>
<evidence type="ECO:0000256" key="2">
    <source>
        <dbReference type="SAM" id="Phobius"/>
    </source>
</evidence>
<dbReference type="EMBL" id="JABWDY010029889">
    <property type="protein sequence ID" value="KAF5186051.1"/>
    <property type="molecule type" value="Genomic_DNA"/>
</dbReference>
<dbReference type="PANTHER" id="PTHR31876">
    <property type="entry name" value="COV-LIKE PROTEIN 1"/>
    <property type="match status" value="1"/>
</dbReference>
<organism evidence="3 4">
    <name type="scientific">Thalictrum thalictroides</name>
    <name type="common">Rue-anemone</name>
    <name type="synonym">Anemone thalictroides</name>
    <dbReference type="NCBI Taxonomy" id="46969"/>
    <lineage>
        <taxon>Eukaryota</taxon>
        <taxon>Viridiplantae</taxon>
        <taxon>Streptophyta</taxon>
        <taxon>Embryophyta</taxon>
        <taxon>Tracheophyta</taxon>
        <taxon>Spermatophyta</taxon>
        <taxon>Magnoliopsida</taxon>
        <taxon>Ranunculales</taxon>
        <taxon>Ranunculaceae</taxon>
        <taxon>Thalictroideae</taxon>
        <taxon>Thalictrum</taxon>
    </lineage>
</organism>
<feature type="transmembrane region" description="Helical" evidence="2">
    <location>
        <begin position="65"/>
        <end position="86"/>
    </location>
</feature>
<name>A0A7J6VMQ6_THATH</name>
<proteinExistence type="predicted"/>
<reference evidence="3 4" key="1">
    <citation type="submission" date="2020-06" db="EMBL/GenBank/DDBJ databases">
        <title>Transcriptomic and genomic resources for Thalictrum thalictroides and T. hernandezii: Facilitating candidate gene discovery in an emerging model plant lineage.</title>
        <authorList>
            <person name="Arias T."/>
            <person name="Riano-Pachon D.M."/>
            <person name="Di Stilio V.S."/>
        </authorList>
    </citation>
    <scope>NUCLEOTIDE SEQUENCE [LARGE SCALE GENOMIC DNA]</scope>
    <source>
        <strain evidence="4">cv. WT478/WT964</strain>
        <tissue evidence="3">Leaves</tissue>
    </source>
</reference>
<gene>
    <name evidence="3" type="ORF">FRX31_024361</name>
</gene>
<keyword evidence="4" id="KW-1185">Reference proteome</keyword>
<keyword evidence="2" id="KW-0472">Membrane</keyword>
<dbReference type="InterPro" id="IPR007462">
    <property type="entry name" value="COV1-like"/>
</dbReference>
<feature type="region of interest" description="Disordered" evidence="1">
    <location>
        <begin position="1"/>
        <end position="48"/>
    </location>
</feature>
<keyword evidence="2" id="KW-0812">Transmembrane</keyword>
<accession>A0A7J6VMQ6</accession>
<evidence type="ECO:0000313" key="4">
    <source>
        <dbReference type="Proteomes" id="UP000554482"/>
    </source>
</evidence>
<dbReference type="OrthoDB" id="534431at2759"/>
<protein>
    <submittedName>
        <fullName evidence="3">Uncharacterized protein</fullName>
    </submittedName>
</protein>